<gene>
    <name evidence="2" type="ORF">DPMN_027386</name>
</gene>
<dbReference type="Pfam" id="PF13843">
    <property type="entry name" value="DDE_Tnp_1_7"/>
    <property type="match status" value="1"/>
</dbReference>
<dbReference type="EMBL" id="JAIWYP010000002">
    <property type="protein sequence ID" value="KAH3864369.1"/>
    <property type="molecule type" value="Genomic_DNA"/>
</dbReference>
<reference evidence="2" key="1">
    <citation type="journal article" date="2019" name="bioRxiv">
        <title>The Genome of the Zebra Mussel, Dreissena polymorpha: A Resource for Invasive Species Research.</title>
        <authorList>
            <person name="McCartney M.A."/>
            <person name="Auch B."/>
            <person name="Kono T."/>
            <person name="Mallez S."/>
            <person name="Zhang Y."/>
            <person name="Obille A."/>
            <person name="Becker A."/>
            <person name="Abrahante J.E."/>
            <person name="Garbe J."/>
            <person name="Badalamenti J.P."/>
            <person name="Herman A."/>
            <person name="Mangelson H."/>
            <person name="Liachko I."/>
            <person name="Sullivan S."/>
            <person name="Sone E.D."/>
            <person name="Koren S."/>
            <person name="Silverstein K.A.T."/>
            <person name="Beckman K.B."/>
            <person name="Gohl D.M."/>
        </authorList>
    </citation>
    <scope>NUCLEOTIDE SEQUENCE</scope>
    <source>
        <strain evidence="2">Duluth1</strain>
        <tissue evidence="2">Whole animal</tissue>
    </source>
</reference>
<dbReference type="InterPro" id="IPR029526">
    <property type="entry name" value="PGBD"/>
</dbReference>
<protein>
    <recommendedName>
        <fullName evidence="1">PiggyBac transposable element-derived protein domain-containing protein</fullName>
    </recommendedName>
</protein>
<evidence type="ECO:0000313" key="2">
    <source>
        <dbReference type="EMBL" id="KAH3864369.1"/>
    </source>
</evidence>
<proteinExistence type="predicted"/>
<dbReference type="AlphaFoldDB" id="A0A9D4LV47"/>
<dbReference type="Proteomes" id="UP000828390">
    <property type="component" value="Unassembled WGS sequence"/>
</dbReference>
<comment type="caution">
    <text evidence="2">The sequence shown here is derived from an EMBL/GenBank/DDBJ whole genome shotgun (WGS) entry which is preliminary data.</text>
</comment>
<keyword evidence="3" id="KW-1185">Reference proteome</keyword>
<organism evidence="2 3">
    <name type="scientific">Dreissena polymorpha</name>
    <name type="common">Zebra mussel</name>
    <name type="synonym">Mytilus polymorpha</name>
    <dbReference type="NCBI Taxonomy" id="45954"/>
    <lineage>
        <taxon>Eukaryota</taxon>
        <taxon>Metazoa</taxon>
        <taxon>Spiralia</taxon>
        <taxon>Lophotrochozoa</taxon>
        <taxon>Mollusca</taxon>
        <taxon>Bivalvia</taxon>
        <taxon>Autobranchia</taxon>
        <taxon>Heteroconchia</taxon>
        <taxon>Euheterodonta</taxon>
        <taxon>Imparidentia</taxon>
        <taxon>Neoheterodontei</taxon>
        <taxon>Myida</taxon>
        <taxon>Dreissenoidea</taxon>
        <taxon>Dreissenidae</taxon>
        <taxon>Dreissena</taxon>
    </lineage>
</organism>
<evidence type="ECO:0000313" key="3">
    <source>
        <dbReference type="Proteomes" id="UP000828390"/>
    </source>
</evidence>
<evidence type="ECO:0000259" key="1">
    <source>
        <dbReference type="Pfam" id="PF13843"/>
    </source>
</evidence>
<dbReference type="PANTHER" id="PTHR46599:SF3">
    <property type="entry name" value="PIGGYBAC TRANSPOSABLE ELEMENT-DERIVED PROTEIN 4"/>
    <property type="match status" value="1"/>
</dbReference>
<dbReference type="PANTHER" id="PTHR46599">
    <property type="entry name" value="PIGGYBAC TRANSPOSABLE ELEMENT-DERIVED PROTEIN 4"/>
    <property type="match status" value="1"/>
</dbReference>
<reference evidence="2" key="2">
    <citation type="submission" date="2020-11" db="EMBL/GenBank/DDBJ databases">
        <authorList>
            <person name="McCartney M.A."/>
            <person name="Auch B."/>
            <person name="Kono T."/>
            <person name="Mallez S."/>
            <person name="Becker A."/>
            <person name="Gohl D.M."/>
            <person name="Silverstein K.A.T."/>
            <person name="Koren S."/>
            <person name="Bechman K.B."/>
            <person name="Herman A."/>
            <person name="Abrahante J.E."/>
            <person name="Garbe J."/>
        </authorList>
    </citation>
    <scope>NUCLEOTIDE SEQUENCE</scope>
    <source>
        <strain evidence="2">Duluth1</strain>
        <tissue evidence="2">Whole animal</tissue>
    </source>
</reference>
<sequence length="90" mass="10584">MLTSFHTECLSVLDKLKFGTNENVVKPSCIVDFGSRMGGVDLSDQLNQYNSVARKSKKWWRKLFFHLMHGVEAWDFRRLKTTQIVNQKEY</sequence>
<feature type="domain" description="PiggyBac transposable element-derived protein" evidence="1">
    <location>
        <begin position="1"/>
        <end position="69"/>
    </location>
</feature>
<name>A0A9D4LV47_DREPO</name>
<accession>A0A9D4LV47</accession>